<accession>A0A516TNM4</accession>
<name>A0A516TNM4_9BACT</name>
<sequence>MGKVQKKLIFPLLFFLFLLLFSAHGRICLPISRVFVGMDTFEKLLRFAKEEGLAALPLGERTVRIGLYLVGTPYRHYTLEIDDQIESPSVNFQAMDCWTFYEISLAFARMLHYDESYWSPETLLKLIEIERYRNGQCTGSYLSRIHFLEELFVDNQKRGLLVDKTKSLGGVPIHRKVREMTVGWHQYRYLRHNPNLLPAMAKIEDRVSALKVYHIPKAAVPAIEPKIKNGDIIAITTHDLHSYTSHVGIAYRDSQGILHFLHASSTHHQVYIDKRLSDYLNSISSDAGIIVVEPKEVPLNLIETSQFPAAALTPVASTKKSFYPPIQ</sequence>
<reference evidence="2" key="1">
    <citation type="submission" date="2019-03" db="EMBL/GenBank/DDBJ databases">
        <title>Complete genome of Methylacidiphilum kamchatkense Kam1.</title>
        <authorList>
            <person name="Kruse T."/>
            <person name="Murarilal Ratnadevi C."/>
            <person name="Erikstad H.-A."/>
            <person name="Birkeland N.-K."/>
        </authorList>
    </citation>
    <scope>NUCLEOTIDE SEQUENCE [LARGE SCALE GENOMIC DNA]</scope>
    <source>
        <strain evidence="2">kam1</strain>
    </source>
</reference>
<dbReference type="Gene3D" id="2.30.260.10">
    <property type="entry name" value="putative xylanase like domain"/>
    <property type="match status" value="1"/>
</dbReference>
<dbReference type="AlphaFoldDB" id="A0A516TNM4"/>
<dbReference type="KEGG" id="mkc:kam1_1623"/>
<proteinExistence type="predicted"/>
<dbReference type="Proteomes" id="UP000315925">
    <property type="component" value="Chromosome"/>
</dbReference>
<dbReference type="InterPro" id="IPR010846">
    <property type="entry name" value="AmiA-like"/>
</dbReference>
<dbReference type="InterPro" id="IPR038765">
    <property type="entry name" value="Papain-like_cys_pep_sf"/>
</dbReference>
<evidence type="ECO:0008006" key="3">
    <source>
        <dbReference type="Google" id="ProtNLM"/>
    </source>
</evidence>
<dbReference type="SUPFAM" id="SSF54001">
    <property type="entry name" value="Cysteine proteinases"/>
    <property type="match status" value="1"/>
</dbReference>
<dbReference type="EMBL" id="CP037899">
    <property type="protein sequence ID" value="QDQ42838.1"/>
    <property type="molecule type" value="Genomic_DNA"/>
</dbReference>
<evidence type="ECO:0000313" key="1">
    <source>
        <dbReference type="EMBL" id="QDQ42838.1"/>
    </source>
</evidence>
<protein>
    <recommendedName>
        <fullName evidence="3">DUF1460 domain-containing protein</fullName>
    </recommendedName>
</protein>
<dbReference type="Gene3D" id="1.10.3670.10">
    <property type="entry name" value="Putative xylanase like domain"/>
    <property type="match status" value="1"/>
</dbReference>
<dbReference type="OrthoDB" id="188690at2"/>
<organism evidence="1 2">
    <name type="scientific">Methylacidiphilum kamchatkense Kam1</name>
    <dbReference type="NCBI Taxonomy" id="1202785"/>
    <lineage>
        <taxon>Bacteria</taxon>
        <taxon>Pseudomonadati</taxon>
        <taxon>Verrucomicrobiota</taxon>
        <taxon>Methylacidiphilae</taxon>
        <taxon>Methylacidiphilales</taxon>
        <taxon>Methylacidiphilaceae</taxon>
        <taxon>Methylacidiphilum (ex Ratnadevi et al. 2023)</taxon>
    </lineage>
</organism>
<gene>
    <name evidence="1" type="ORF">kam1_1623</name>
</gene>
<evidence type="ECO:0000313" key="2">
    <source>
        <dbReference type="Proteomes" id="UP000315925"/>
    </source>
</evidence>
<dbReference type="Pfam" id="PF07313">
    <property type="entry name" value="AmiA-like"/>
    <property type="match status" value="1"/>
</dbReference>